<organism evidence="2 3">
    <name type="scientific">Rhizobium leguminosarum bv. trifolii</name>
    <dbReference type="NCBI Taxonomy" id="386"/>
    <lineage>
        <taxon>Bacteria</taxon>
        <taxon>Pseudomonadati</taxon>
        <taxon>Pseudomonadota</taxon>
        <taxon>Alphaproteobacteria</taxon>
        <taxon>Hyphomicrobiales</taxon>
        <taxon>Rhizobiaceae</taxon>
        <taxon>Rhizobium/Agrobacterium group</taxon>
        <taxon>Rhizobium</taxon>
    </lineage>
</organism>
<evidence type="ECO:0000256" key="1">
    <source>
        <dbReference type="SAM" id="Phobius"/>
    </source>
</evidence>
<evidence type="ECO:0000313" key="2">
    <source>
        <dbReference type="EMBL" id="RFB99052.1"/>
    </source>
</evidence>
<comment type="caution">
    <text evidence="2">The sequence shown here is derived from an EMBL/GenBank/DDBJ whole genome shotgun (WGS) entry which is preliminary data.</text>
</comment>
<evidence type="ECO:0000313" key="3">
    <source>
        <dbReference type="Proteomes" id="UP000256748"/>
    </source>
</evidence>
<dbReference type="Proteomes" id="UP000256748">
    <property type="component" value="Unassembled WGS sequence"/>
</dbReference>
<dbReference type="AlphaFoldDB" id="A0A3E1BV84"/>
<keyword evidence="1" id="KW-0812">Transmembrane</keyword>
<reference evidence="2 3" key="1">
    <citation type="submission" date="2017-03" db="EMBL/GenBank/DDBJ databases">
        <title>Genome analysis of Rhizobial strains effectives or ineffectives for nitrogen fixation isolated from bean seeds.</title>
        <authorList>
            <person name="Peralta H."/>
            <person name="Aguilar-Vera A."/>
            <person name="Mora Y."/>
            <person name="Vargas-Lagunas C."/>
            <person name="Girard L."/>
            <person name="Mora J."/>
        </authorList>
    </citation>
    <scope>NUCLEOTIDE SEQUENCE [LARGE SCALE GENOMIC DNA]</scope>
    <source>
        <strain evidence="2 3">CCGM5</strain>
    </source>
</reference>
<keyword evidence="1" id="KW-0472">Membrane</keyword>
<sequence>MVIAAFLGTAWAAYGRALDFWPLDFAYELRGDFDLLGGPLLVLSIAGMLLVWFISALVALFRRRLRGMASSFIAITIVPVCFGTIVTVPLFDPWLWYAIFNKSSFEAAAATNGSSQNSPKFAIIEARDVSTGIAGVGLNHFVALIYSEGDPHKHVYSDSEEAKLASNSVLTHLYGNFYRRDEYW</sequence>
<dbReference type="EMBL" id="NAOO01000005">
    <property type="protein sequence ID" value="RFB99052.1"/>
    <property type="molecule type" value="Genomic_DNA"/>
</dbReference>
<protein>
    <submittedName>
        <fullName evidence="2">Uncharacterized protein</fullName>
    </submittedName>
</protein>
<keyword evidence="1" id="KW-1133">Transmembrane helix</keyword>
<name>A0A3E1BV84_RHILT</name>
<feature type="transmembrane region" description="Helical" evidence="1">
    <location>
        <begin position="41"/>
        <end position="61"/>
    </location>
</feature>
<feature type="transmembrane region" description="Helical" evidence="1">
    <location>
        <begin position="73"/>
        <end position="97"/>
    </location>
</feature>
<gene>
    <name evidence="2" type="ORF">B5K10_06355</name>
</gene>
<proteinExistence type="predicted"/>
<accession>A0A3E1BV84</accession>